<sequence>MRGFEVSHEAAFSVEPTAMGKRVFGGPLPTVPGSARRVAGNCAPSLHRSAPGRQPKAGLGVDAPGYGRGTGGGAMKRAHRVPAPP</sequence>
<dbReference type="Proteomes" id="UP000600365">
    <property type="component" value="Unassembled WGS sequence"/>
</dbReference>
<keyword evidence="3" id="KW-1185">Reference proteome</keyword>
<gene>
    <name evidence="2" type="ORF">GCM10011579_080270</name>
</gene>
<accession>A0A917YE49</accession>
<reference evidence="2 3" key="1">
    <citation type="journal article" date="2014" name="Int. J. Syst. Evol. Microbiol.">
        <title>Complete genome sequence of Corynebacterium casei LMG S-19264T (=DSM 44701T), isolated from a smear-ripened cheese.</title>
        <authorList>
            <consortium name="US DOE Joint Genome Institute (JGI-PGF)"/>
            <person name="Walter F."/>
            <person name="Albersmeier A."/>
            <person name="Kalinowski J."/>
            <person name="Ruckert C."/>
        </authorList>
    </citation>
    <scope>NUCLEOTIDE SEQUENCE [LARGE SCALE GENOMIC DNA]</scope>
    <source>
        <strain evidence="2 3">CGMCC 4.7111</strain>
    </source>
</reference>
<name>A0A917YE49_9ACTN</name>
<feature type="region of interest" description="Disordered" evidence="1">
    <location>
        <begin position="43"/>
        <end position="85"/>
    </location>
</feature>
<feature type="compositionally biased region" description="Basic residues" evidence="1">
    <location>
        <begin position="76"/>
        <end position="85"/>
    </location>
</feature>
<protein>
    <submittedName>
        <fullName evidence="2">Uncharacterized protein</fullName>
    </submittedName>
</protein>
<organism evidence="2 3">
    <name type="scientific">Streptomyces albiflavescens</name>
    <dbReference type="NCBI Taxonomy" id="1623582"/>
    <lineage>
        <taxon>Bacteria</taxon>
        <taxon>Bacillati</taxon>
        <taxon>Actinomycetota</taxon>
        <taxon>Actinomycetes</taxon>
        <taxon>Kitasatosporales</taxon>
        <taxon>Streptomycetaceae</taxon>
        <taxon>Streptomyces</taxon>
    </lineage>
</organism>
<proteinExistence type="predicted"/>
<dbReference type="AlphaFoldDB" id="A0A917YE49"/>
<comment type="caution">
    <text evidence="2">The sequence shown here is derived from an EMBL/GenBank/DDBJ whole genome shotgun (WGS) entry which is preliminary data.</text>
</comment>
<dbReference type="EMBL" id="BMMM01000020">
    <property type="protein sequence ID" value="GGN87485.1"/>
    <property type="molecule type" value="Genomic_DNA"/>
</dbReference>
<evidence type="ECO:0000313" key="3">
    <source>
        <dbReference type="Proteomes" id="UP000600365"/>
    </source>
</evidence>
<evidence type="ECO:0000256" key="1">
    <source>
        <dbReference type="SAM" id="MobiDB-lite"/>
    </source>
</evidence>
<evidence type="ECO:0000313" key="2">
    <source>
        <dbReference type="EMBL" id="GGN87485.1"/>
    </source>
</evidence>